<dbReference type="Pfam" id="PF11153">
    <property type="entry name" value="DUF2931"/>
    <property type="match status" value="1"/>
</dbReference>
<dbReference type="EMBL" id="JAINUY010000008">
    <property type="protein sequence ID" value="MBZ4037317.1"/>
    <property type="molecule type" value="Genomic_DNA"/>
</dbReference>
<organism evidence="1 2">
    <name type="scientific">Flavobacterium potami</name>
    <dbReference type="NCBI Taxonomy" id="2872310"/>
    <lineage>
        <taxon>Bacteria</taxon>
        <taxon>Pseudomonadati</taxon>
        <taxon>Bacteroidota</taxon>
        <taxon>Flavobacteriia</taxon>
        <taxon>Flavobacteriales</taxon>
        <taxon>Flavobacteriaceae</taxon>
        <taxon>Flavobacterium</taxon>
    </lineage>
</organism>
<gene>
    <name evidence="1" type="ORF">K6T82_21335</name>
</gene>
<dbReference type="InterPro" id="IPR021326">
    <property type="entry name" value="DUF2931"/>
</dbReference>
<accession>A0A9X1HFS2</accession>
<proteinExistence type="predicted"/>
<evidence type="ECO:0000313" key="1">
    <source>
        <dbReference type="EMBL" id="MBZ4037317.1"/>
    </source>
</evidence>
<name>A0A9X1HFS2_9FLAO</name>
<evidence type="ECO:0000313" key="2">
    <source>
        <dbReference type="Proteomes" id="UP001139366"/>
    </source>
</evidence>
<reference evidence="1 2" key="1">
    <citation type="journal article" date="2023" name="Antonie Van Leeuwenhoek">
        <title>Flavobacterium potami sp. nov., a multi-metal resistance genes harbouring bacterium isolated from shallow river silt.</title>
        <authorList>
            <person name="Li S."/>
            <person name="Mao S."/>
            <person name="Mu W."/>
            <person name="Guo B."/>
            <person name="Li C."/>
            <person name="Zhu Q."/>
            <person name="Hou X."/>
            <person name="Zhao Y."/>
            <person name="Wei S."/>
            <person name="Liu H."/>
            <person name="Liu A."/>
        </authorList>
    </citation>
    <scope>NUCLEOTIDE SEQUENCE [LARGE SCALE GENOMIC DNA]</scope>
    <source>
        <strain evidence="1 2">17A</strain>
    </source>
</reference>
<keyword evidence="2" id="KW-1185">Reference proteome</keyword>
<sequence length="342" mass="40472">MIKEKTPEWHAEMCHPNNDYMVDMVKDEIFTLEGIHAGMPYGSSSGKWGNSGGMWTEQHGTPIGADLTYYASYDNAFYRLKVDFPVEKMKDLVKRRYAFAEVKGKTIEEYKYEGDPDLQFSMYDSDTAYESYDAFTSLIFGFAPKGMVVVWANYGLTVIEIGRYQAQVVKDQQELNEAKEIHLRTWRFTPEYFDELAAKKYNPNASCKLWDMYRVRYQWKPVFTSENAAFRIFVVNTEYYNAEKDQMLRPWLLENKMKDRALPRVMQFFWETGKEEKFEGRIFFNRDELFERFKTALTENEIQIKIAEDNRSIEVLFNGQVLKVDSIRIYPNSDYVFNESYK</sequence>
<protein>
    <submittedName>
        <fullName evidence="1">DUF2931 family protein</fullName>
    </submittedName>
</protein>
<dbReference type="AlphaFoldDB" id="A0A9X1HFS2"/>
<dbReference type="Proteomes" id="UP001139366">
    <property type="component" value="Unassembled WGS sequence"/>
</dbReference>
<comment type="caution">
    <text evidence="1">The sequence shown here is derived from an EMBL/GenBank/DDBJ whole genome shotgun (WGS) entry which is preliminary data.</text>
</comment>
<dbReference type="RefSeq" id="WP_223710455.1">
    <property type="nucleotide sequence ID" value="NZ_JAINUY010000008.1"/>
</dbReference>